<dbReference type="EMBL" id="ML978164">
    <property type="protein sequence ID" value="KAF2033862.1"/>
    <property type="molecule type" value="Genomic_DNA"/>
</dbReference>
<keyword evidence="2" id="KW-1185">Reference proteome</keyword>
<comment type="caution">
    <text evidence="1">The sequence shown here is derived from an EMBL/GenBank/DDBJ whole genome shotgun (WGS) entry which is preliminary data.</text>
</comment>
<sequence>MGCLPSSPNETMTEKDDGSNNNCKNCVDCALQPVALSKLSSERPPLPRRMNVEGETRPQIVLFHSSFALNDFAHHIVLCRLAQLCPANRGALSSYLHGLRFEVLANSLINEEPSPILAKHGIKLETHERKRIEYLASLPEVIVTAPEDGDRKLERGERGAKRLGNAKGLLAPPERVSKVKREEGQKRRGERKRKAMELAAARQGVQSVDVAQRFDLMCFLYMRLLTSRKY</sequence>
<organism evidence="1 2">
    <name type="scientific">Setomelanomma holmii</name>
    <dbReference type="NCBI Taxonomy" id="210430"/>
    <lineage>
        <taxon>Eukaryota</taxon>
        <taxon>Fungi</taxon>
        <taxon>Dikarya</taxon>
        <taxon>Ascomycota</taxon>
        <taxon>Pezizomycotina</taxon>
        <taxon>Dothideomycetes</taxon>
        <taxon>Pleosporomycetidae</taxon>
        <taxon>Pleosporales</taxon>
        <taxon>Pleosporineae</taxon>
        <taxon>Phaeosphaeriaceae</taxon>
        <taxon>Setomelanomma</taxon>
    </lineage>
</organism>
<gene>
    <name evidence="1" type="ORF">EK21DRAFT_108650</name>
</gene>
<evidence type="ECO:0000313" key="2">
    <source>
        <dbReference type="Proteomes" id="UP000799777"/>
    </source>
</evidence>
<dbReference type="AlphaFoldDB" id="A0A9P4HIJ4"/>
<accession>A0A9P4HIJ4</accession>
<proteinExistence type="predicted"/>
<protein>
    <submittedName>
        <fullName evidence="1">Uncharacterized protein</fullName>
    </submittedName>
</protein>
<name>A0A9P4HIJ4_9PLEO</name>
<dbReference type="Proteomes" id="UP000799777">
    <property type="component" value="Unassembled WGS sequence"/>
</dbReference>
<dbReference type="OrthoDB" id="3786928at2759"/>
<evidence type="ECO:0000313" key="1">
    <source>
        <dbReference type="EMBL" id="KAF2033862.1"/>
    </source>
</evidence>
<reference evidence="1" key="1">
    <citation type="journal article" date="2020" name="Stud. Mycol.">
        <title>101 Dothideomycetes genomes: a test case for predicting lifestyles and emergence of pathogens.</title>
        <authorList>
            <person name="Haridas S."/>
            <person name="Albert R."/>
            <person name="Binder M."/>
            <person name="Bloem J."/>
            <person name="Labutti K."/>
            <person name="Salamov A."/>
            <person name="Andreopoulos B."/>
            <person name="Baker S."/>
            <person name="Barry K."/>
            <person name="Bills G."/>
            <person name="Bluhm B."/>
            <person name="Cannon C."/>
            <person name="Castanera R."/>
            <person name="Culley D."/>
            <person name="Daum C."/>
            <person name="Ezra D."/>
            <person name="Gonzalez J."/>
            <person name="Henrissat B."/>
            <person name="Kuo A."/>
            <person name="Liang C."/>
            <person name="Lipzen A."/>
            <person name="Lutzoni F."/>
            <person name="Magnuson J."/>
            <person name="Mondo S."/>
            <person name="Nolan M."/>
            <person name="Ohm R."/>
            <person name="Pangilinan J."/>
            <person name="Park H.-J."/>
            <person name="Ramirez L."/>
            <person name="Alfaro M."/>
            <person name="Sun H."/>
            <person name="Tritt A."/>
            <person name="Yoshinaga Y."/>
            <person name="Zwiers L.-H."/>
            <person name="Turgeon B."/>
            <person name="Goodwin S."/>
            <person name="Spatafora J."/>
            <person name="Crous P."/>
            <person name="Grigoriev I."/>
        </authorList>
    </citation>
    <scope>NUCLEOTIDE SEQUENCE</scope>
    <source>
        <strain evidence="1">CBS 110217</strain>
    </source>
</reference>